<dbReference type="KEGG" id="pno:SNOG_05596"/>
<dbReference type="VEuPathDB" id="FungiDB:JI435_055960"/>
<accession>A0A7U2I144</accession>
<dbReference type="EMBL" id="CP069028">
    <property type="protein sequence ID" value="QRC95956.1"/>
    <property type="molecule type" value="Genomic_DNA"/>
</dbReference>
<keyword evidence="2" id="KW-1185">Reference proteome</keyword>
<sequence length="112" mass="12249">MASQNSAENSTRRTVALNADAHTITTKIGIAKRRMEAIKQEVAVSVKPAKFDAEYAKVKELVAAREVTVALIKVVMEAVMNYASKSISGRGLEVLKAFQVECRAQQGRRTRG</sequence>
<gene>
    <name evidence="1" type="ORF">JI435_055960</name>
</gene>
<dbReference type="Proteomes" id="UP000663193">
    <property type="component" value="Chromosome 6"/>
</dbReference>
<organism evidence="1 2">
    <name type="scientific">Phaeosphaeria nodorum (strain SN15 / ATCC MYA-4574 / FGSC 10173)</name>
    <name type="common">Glume blotch fungus</name>
    <name type="synonym">Parastagonospora nodorum</name>
    <dbReference type="NCBI Taxonomy" id="321614"/>
    <lineage>
        <taxon>Eukaryota</taxon>
        <taxon>Fungi</taxon>
        <taxon>Dikarya</taxon>
        <taxon>Ascomycota</taxon>
        <taxon>Pezizomycotina</taxon>
        <taxon>Dothideomycetes</taxon>
        <taxon>Pleosporomycetidae</taxon>
        <taxon>Pleosporales</taxon>
        <taxon>Pleosporineae</taxon>
        <taxon>Phaeosphaeriaceae</taxon>
        <taxon>Parastagonospora</taxon>
    </lineage>
</organism>
<dbReference type="RefSeq" id="XP_001795999.1">
    <property type="nucleotide sequence ID" value="XM_001795947.1"/>
</dbReference>
<dbReference type="AlphaFoldDB" id="A0A7U2I144"/>
<proteinExistence type="predicted"/>
<protein>
    <submittedName>
        <fullName evidence="1">Uncharacterized protein</fullName>
    </submittedName>
</protein>
<reference evidence="2" key="1">
    <citation type="journal article" date="2021" name="BMC Genomics">
        <title>Chromosome-level genome assembly and manually-curated proteome of model necrotroph Parastagonospora nodorum Sn15 reveals a genome-wide trove of candidate effector homologs, and redundancy of virulence-related functions within an accessory chromosome.</title>
        <authorList>
            <person name="Bertazzoni S."/>
            <person name="Jones D.A.B."/>
            <person name="Phan H.T."/>
            <person name="Tan K.-C."/>
            <person name="Hane J.K."/>
        </authorList>
    </citation>
    <scope>NUCLEOTIDE SEQUENCE [LARGE SCALE GENOMIC DNA]</scope>
    <source>
        <strain evidence="2">SN15 / ATCC MYA-4574 / FGSC 10173)</strain>
    </source>
</reference>
<evidence type="ECO:0000313" key="2">
    <source>
        <dbReference type="Proteomes" id="UP000663193"/>
    </source>
</evidence>
<evidence type="ECO:0000313" key="1">
    <source>
        <dbReference type="EMBL" id="QRC95956.1"/>
    </source>
</evidence>
<name>A0A7U2I144_PHANO</name>